<dbReference type="InterPro" id="IPR035905">
    <property type="entry name" value="Barstar-like_sf"/>
</dbReference>
<dbReference type="SUPFAM" id="SSF52038">
    <property type="entry name" value="Barstar-related"/>
    <property type="match status" value="1"/>
</dbReference>
<dbReference type="Pfam" id="PF01337">
    <property type="entry name" value="Barstar"/>
    <property type="match status" value="1"/>
</dbReference>
<dbReference type="Proteomes" id="UP001060325">
    <property type="component" value="Chromosome"/>
</dbReference>
<comment type="similarity">
    <text evidence="1">Belongs to the barstar family.</text>
</comment>
<name>A0ABY5FJ01_9BACL</name>
<sequence length="457" mass="53056">MNLKRPWLHEVDAATALFVRRHAVHTDELEQKTESLSRSNDGTLWKVDRYEFDPVYDQALEDKYRSIRRQAADIFSFHPDGLQIDERFTNKTILRSLVLHPFTRAVYVEVAPAGVVETVYVWMHPIEVWKQRDQITRVTLDVSNIAAETELHHLLKEQFHFPAHYGMNWNAFWDAITDENGLPDIVELYGWTEFEQRLPEAANTLATCFTDCENEPDLKPCRIFYHQTEVLILPSHAFKRGEANRLIYRHLAGAAFPLRVERKASVRLPKRHRFAFKRLKEESVTSGIVHNHESIAPWLTLSRDEHCQDVVTFLNETDWLVSYYHEGLTLQGPNIESVESIDTADYETFFRHVIRGAYPIELTFCFGGTIALSETVYRLTLHDAAWEKVIEDRLLTQLEIPTAKGFWQSFSSPTSVQTLETFLGEFHPNLFGNFVLAHVADDVYHFLDHVNGAIKRF</sequence>
<dbReference type="Gene3D" id="3.30.370.10">
    <property type="entry name" value="Barstar-like"/>
    <property type="match status" value="1"/>
</dbReference>
<evidence type="ECO:0000256" key="1">
    <source>
        <dbReference type="ARBA" id="ARBA00006845"/>
    </source>
</evidence>
<feature type="domain" description="Barstar (barnase inhibitor)" evidence="2">
    <location>
        <begin position="138"/>
        <end position="224"/>
    </location>
</feature>
<gene>
    <name evidence="3" type="ORF">NMQ00_07930</name>
</gene>
<evidence type="ECO:0000313" key="3">
    <source>
        <dbReference type="EMBL" id="UTT41497.1"/>
    </source>
</evidence>
<proteinExistence type="inferred from homology"/>
<keyword evidence="4" id="KW-1185">Reference proteome</keyword>
<accession>A0ABY5FJ01</accession>
<evidence type="ECO:0000259" key="2">
    <source>
        <dbReference type="Pfam" id="PF01337"/>
    </source>
</evidence>
<dbReference type="RefSeq" id="WP_255176248.1">
    <property type="nucleotide sequence ID" value="NZ_CP101462.1"/>
</dbReference>
<dbReference type="InterPro" id="IPR000468">
    <property type="entry name" value="Barstar"/>
</dbReference>
<reference evidence="3" key="1">
    <citation type="submission" date="2022-07" db="EMBL/GenBank/DDBJ databases">
        <title>Complete genome of CX2.</title>
        <authorList>
            <person name="Cao G."/>
        </authorList>
    </citation>
    <scope>NUCLEOTIDE SEQUENCE</scope>
    <source>
        <strain evidence="3">CX2</strain>
    </source>
</reference>
<organism evidence="3 4">
    <name type="scientific">Exiguobacterium aurantiacum</name>
    <dbReference type="NCBI Taxonomy" id="33987"/>
    <lineage>
        <taxon>Bacteria</taxon>
        <taxon>Bacillati</taxon>
        <taxon>Bacillota</taxon>
        <taxon>Bacilli</taxon>
        <taxon>Bacillales</taxon>
        <taxon>Bacillales Family XII. Incertae Sedis</taxon>
        <taxon>Exiguobacterium</taxon>
    </lineage>
</organism>
<protein>
    <submittedName>
        <fullName evidence="3">Barstar family protein</fullName>
    </submittedName>
</protein>
<evidence type="ECO:0000313" key="4">
    <source>
        <dbReference type="Proteomes" id="UP001060325"/>
    </source>
</evidence>
<dbReference type="EMBL" id="CP101462">
    <property type="protein sequence ID" value="UTT41497.1"/>
    <property type="molecule type" value="Genomic_DNA"/>
</dbReference>